<feature type="compositionally biased region" description="Basic and acidic residues" evidence="1">
    <location>
        <begin position="114"/>
        <end position="131"/>
    </location>
</feature>
<evidence type="ECO:0000313" key="2">
    <source>
        <dbReference type="EMBL" id="UWX74796.1"/>
    </source>
</evidence>
<reference evidence="2" key="1">
    <citation type="submission" date="2022-09" db="EMBL/GenBank/DDBJ databases">
        <title>Genomic of Burkholderia gladioli.</title>
        <authorList>
            <person name="Wu H."/>
        </authorList>
    </citation>
    <scope>NUCLEOTIDE SEQUENCE</scope>
    <source>
        <strain evidence="2">ZN-S4</strain>
    </source>
</reference>
<dbReference type="Pfam" id="PF11373">
    <property type="entry name" value="DUF3175"/>
    <property type="match status" value="1"/>
</dbReference>
<accession>A0AB38U4B8</accession>
<evidence type="ECO:0000256" key="1">
    <source>
        <dbReference type="SAM" id="MobiDB-lite"/>
    </source>
</evidence>
<gene>
    <name evidence="2" type="ORF">NYZ96_25135</name>
</gene>
<name>A0AB38U4B8_BURGA</name>
<dbReference type="Proteomes" id="UP001059745">
    <property type="component" value="Chromosome 2"/>
</dbReference>
<protein>
    <submittedName>
        <fullName evidence="2">DUF3175 domain-containing protein</fullName>
    </submittedName>
</protein>
<dbReference type="EMBL" id="CP104215">
    <property type="protein sequence ID" value="UWX74796.1"/>
    <property type="molecule type" value="Genomic_DNA"/>
</dbReference>
<feature type="region of interest" description="Disordered" evidence="1">
    <location>
        <begin position="1"/>
        <end position="51"/>
    </location>
</feature>
<dbReference type="InterPro" id="IPR021513">
    <property type="entry name" value="Phage_RSL1_Orf186"/>
</dbReference>
<evidence type="ECO:0000313" key="3">
    <source>
        <dbReference type="Proteomes" id="UP001059745"/>
    </source>
</evidence>
<proteinExistence type="predicted"/>
<organism evidence="2 3">
    <name type="scientific">Burkholderia gladioli</name>
    <name type="common">Pseudomonas marginata</name>
    <name type="synonym">Phytomonas marginata</name>
    <dbReference type="NCBI Taxonomy" id="28095"/>
    <lineage>
        <taxon>Bacteria</taxon>
        <taxon>Pseudomonadati</taxon>
        <taxon>Pseudomonadota</taxon>
        <taxon>Betaproteobacteria</taxon>
        <taxon>Burkholderiales</taxon>
        <taxon>Burkholderiaceae</taxon>
        <taxon>Burkholderia</taxon>
    </lineage>
</organism>
<sequence length="131" mass="14514">MSETSSSSHKPAAHRSSQGKRPAGKHSTRRPGRGRTAGSRSPKRWSAAVNARSDALDIESDIFKSDDPKAIAASLKRSAEHSRRRKASPFQSAMSMLNFYVNRAGRNLPKSRRATLERSKRALREAFGRKP</sequence>
<feature type="compositionally biased region" description="Basic residues" evidence="1">
    <location>
        <begin position="22"/>
        <end position="33"/>
    </location>
</feature>
<dbReference type="RefSeq" id="WP_105853066.1">
    <property type="nucleotide sequence ID" value="NZ_CADEPT010000010.1"/>
</dbReference>
<feature type="region of interest" description="Disordered" evidence="1">
    <location>
        <begin position="110"/>
        <end position="131"/>
    </location>
</feature>
<dbReference type="AlphaFoldDB" id="A0AB38U4B8"/>